<organism evidence="1 2">
    <name type="scientific">Kitasatospora griseola</name>
    <name type="common">Streptomyces griseolosporeus</name>
    <dbReference type="NCBI Taxonomy" id="2064"/>
    <lineage>
        <taxon>Bacteria</taxon>
        <taxon>Bacillati</taxon>
        <taxon>Actinomycetota</taxon>
        <taxon>Actinomycetes</taxon>
        <taxon>Kitasatosporales</taxon>
        <taxon>Streptomycetaceae</taxon>
        <taxon>Kitasatospora</taxon>
    </lineage>
</organism>
<proteinExistence type="predicted"/>
<dbReference type="EMBL" id="JXZB01000001">
    <property type="protein sequence ID" value="KIQ66528.1"/>
    <property type="molecule type" value="Genomic_DNA"/>
</dbReference>
<dbReference type="OrthoDB" id="3383530at2"/>
<dbReference type="PATRIC" id="fig|2064.6.peg.648"/>
<gene>
    <name evidence="1" type="ORF">TR51_02870</name>
</gene>
<dbReference type="STRING" id="2064.TR51_02870"/>
<dbReference type="RefSeq" id="WP_043907781.1">
    <property type="nucleotide sequence ID" value="NZ_JXZB01000001.1"/>
</dbReference>
<dbReference type="AlphaFoldDB" id="A0A0D0Q5Z9"/>
<keyword evidence="2" id="KW-1185">Reference proteome</keyword>
<name>A0A0D0Q5Z9_KITGR</name>
<protein>
    <submittedName>
        <fullName evidence="1">Uncharacterized protein</fullName>
    </submittedName>
</protein>
<sequence length="144" mass="15674">MEPDQVTAAVLAGQAATTVVTLLATDAWEGAKSAVTGAWRRLRPERAESIAQELDDSREDVLRARAADTEDETLASLAGDWESRFRRLIGDDPALAAEIRRVLDEELAPALPPEQRPVAGGTVFHATVTRGNVYQAGRDQVFHR</sequence>
<reference evidence="1 2" key="1">
    <citation type="submission" date="2015-02" db="EMBL/GenBank/DDBJ databases">
        <title>Draft genome sequence of Kitasatospora griseola MF730-N6, a bafilomycin, terpentecin and satosporin producer.</title>
        <authorList>
            <person name="Arens J.C."/>
            <person name="Haltli B."/>
            <person name="Kerr R.G."/>
        </authorList>
    </citation>
    <scope>NUCLEOTIDE SEQUENCE [LARGE SCALE GENOMIC DNA]</scope>
    <source>
        <strain evidence="1 2">MF730-N6</strain>
    </source>
</reference>
<comment type="caution">
    <text evidence="1">The sequence shown here is derived from an EMBL/GenBank/DDBJ whole genome shotgun (WGS) entry which is preliminary data.</text>
</comment>
<evidence type="ECO:0000313" key="2">
    <source>
        <dbReference type="Proteomes" id="UP000032066"/>
    </source>
</evidence>
<accession>A0A0D0Q5Z9</accession>
<evidence type="ECO:0000313" key="1">
    <source>
        <dbReference type="EMBL" id="KIQ66528.1"/>
    </source>
</evidence>
<dbReference type="Proteomes" id="UP000032066">
    <property type="component" value="Unassembled WGS sequence"/>
</dbReference>